<feature type="non-terminal residue" evidence="1">
    <location>
        <position position="1"/>
    </location>
</feature>
<reference evidence="1" key="1">
    <citation type="journal article" date="2019" name="Sci. Rep.">
        <title>Draft genome of Tanacetum cinerariifolium, the natural source of mosquito coil.</title>
        <authorList>
            <person name="Yamashiro T."/>
            <person name="Shiraishi A."/>
            <person name="Satake H."/>
            <person name="Nakayama K."/>
        </authorList>
    </citation>
    <scope>NUCLEOTIDE SEQUENCE</scope>
</reference>
<feature type="non-terminal residue" evidence="1">
    <location>
        <position position="85"/>
    </location>
</feature>
<comment type="caution">
    <text evidence="1">The sequence shown here is derived from an EMBL/GenBank/DDBJ whole genome shotgun (WGS) entry which is preliminary data.</text>
</comment>
<dbReference type="EMBL" id="BKCJ011843060">
    <property type="protein sequence ID" value="GFD57614.1"/>
    <property type="molecule type" value="Genomic_DNA"/>
</dbReference>
<protein>
    <submittedName>
        <fullName evidence="1">Uncharacterized protein</fullName>
    </submittedName>
</protein>
<gene>
    <name evidence="1" type="ORF">Tci_929583</name>
</gene>
<sequence>QTVHVADVSQPGVQQPKILRCHGGLDAATAVVSAHHDVLDLEVAHSVVDNRHDVQIDVVDEVGDVAMDEHLARVDAGEGFGGDTR</sequence>
<name>A0A699XMC6_TANCI</name>
<proteinExistence type="predicted"/>
<dbReference type="AlphaFoldDB" id="A0A699XMC6"/>
<organism evidence="1">
    <name type="scientific">Tanacetum cinerariifolium</name>
    <name type="common">Dalmatian daisy</name>
    <name type="synonym">Chrysanthemum cinerariifolium</name>
    <dbReference type="NCBI Taxonomy" id="118510"/>
    <lineage>
        <taxon>Eukaryota</taxon>
        <taxon>Viridiplantae</taxon>
        <taxon>Streptophyta</taxon>
        <taxon>Embryophyta</taxon>
        <taxon>Tracheophyta</taxon>
        <taxon>Spermatophyta</taxon>
        <taxon>Magnoliopsida</taxon>
        <taxon>eudicotyledons</taxon>
        <taxon>Gunneridae</taxon>
        <taxon>Pentapetalae</taxon>
        <taxon>asterids</taxon>
        <taxon>campanulids</taxon>
        <taxon>Asterales</taxon>
        <taxon>Asteraceae</taxon>
        <taxon>Asteroideae</taxon>
        <taxon>Anthemideae</taxon>
        <taxon>Anthemidinae</taxon>
        <taxon>Tanacetum</taxon>
    </lineage>
</organism>
<evidence type="ECO:0000313" key="1">
    <source>
        <dbReference type="EMBL" id="GFD57614.1"/>
    </source>
</evidence>
<dbReference type="AntiFam" id="ANF00103">
    <property type="entry name" value="Shadow ORF (opposite can)"/>
</dbReference>
<accession>A0A699XMC6</accession>